<dbReference type="SUPFAM" id="SSF82153">
    <property type="entry name" value="FAS1 domain"/>
    <property type="match status" value="1"/>
</dbReference>
<protein>
    <submittedName>
        <fullName evidence="5">Carotenoid binding protein</fullName>
    </submittedName>
</protein>
<dbReference type="InterPro" id="IPR022796">
    <property type="entry name" value="Chloroa_b-bind"/>
</dbReference>
<gene>
    <name evidence="5" type="ORF">BE221DRAFT_66143</name>
</gene>
<evidence type="ECO:0000313" key="5">
    <source>
        <dbReference type="EMBL" id="OUS49375.1"/>
    </source>
</evidence>
<reference evidence="5" key="1">
    <citation type="submission" date="2017-04" db="EMBL/GenBank/DDBJ databases">
        <title>Population genomics of picophytoplankton unveils novel chromosome hypervariability.</title>
        <authorList>
            <consortium name="DOE Joint Genome Institute"/>
            <person name="Blanc-Mathieu R."/>
            <person name="Krasovec M."/>
            <person name="Hebrard M."/>
            <person name="Yau S."/>
            <person name="Desgranges E."/>
            <person name="Martin J."/>
            <person name="Schackwitz W."/>
            <person name="Kuo A."/>
            <person name="Salin G."/>
            <person name="Donnadieu C."/>
            <person name="Desdevises Y."/>
            <person name="Sanchez-Ferandin S."/>
            <person name="Moreau H."/>
            <person name="Rivals E."/>
            <person name="Grigoriev I.V."/>
            <person name="Grimsley N."/>
            <person name="Eyre-Walker A."/>
            <person name="Piganeau G."/>
        </authorList>
    </citation>
    <scope>NUCLEOTIDE SEQUENCE [LARGE SCALE GENOMIC DNA]</scope>
    <source>
        <strain evidence="5">RCC 1115</strain>
    </source>
</reference>
<dbReference type="Proteomes" id="UP000195557">
    <property type="component" value="Unassembled WGS sequence"/>
</dbReference>
<dbReference type="Pfam" id="PF02469">
    <property type="entry name" value="Fasciclin"/>
    <property type="match status" value="1"/>
</dbReference>
<dbReference type="PANTHER" id="PTHR10900:SF77">
    <property type="entry name" value="FI19380P1"/>
    <property type="match status" value="1"/>
</dbReference>
<keyword evidence="2" id="KW-0150">Chloroplast</keyword>
<organism evidence="5">
    <name type="scientific">Ostreococcus tauri</name>
    <name type="common">Marine green alga</name>
    <dbReference type="NCBI Taxonomy" id="70448"/>
    <lineage>
        <taxon>Eukaryota</taxon>
        <taxon>Viridiplantae</taxon>
        <taxon>Chlorophyta</taxon>
        <taxon>Mamiellophyceae</taxon>
        <taxon>Mamiellales</taxon>
        <taxon>Bathycoccaceae</taxon>
        <taxon>Ostreococcus</taxon>
    </lineage>
</organism>
<dbReference type="SMART" id="SM00554">
    <property type="entry name" value="FAS1"/>
    <property type="match status" value="1"/>
</dbReference>
<evidence type="ECO:0000259" key="4">
    <source>
        <dbReference type="PROSITE" id="PS50213"/>
    </source>
</evidence>
<dbReference type="Pfam" id="PF00504">
    <property type="entry name" value="Chloroa_b-bind"/>
    <property type="match status" value="1"/>
</dbReference>
<comment type="subcellular location">
    <subcellularLocation>
        <location evidence="1">Plastid</location>
        <location evidence="1">Chloroplast</location>
    </subcellularLocation>
</comment>
<dbReference type="SUPFAM" id="SSF103511">
    <property type="entry name" value="Chlorophyll a-b binding protein"/>
    <property type="match status" value="1"/>
</dbReference>
<dbReference type="AlphaFoldDB" id="A0A1Y5IQV4"/>
<dbReference type="InterPro" id="IPR050904">
    <property type="entry name" value="Adhesion/Biosynth-related"/>
</dbReference>
<evidence type="ECO:0000256" key="2">
    <source>
        <dbReference type="ARBA" id="ARBA00022528"/>
    </source>
</evidence>
<sequence>MRVALASAKLAVHRRRPHARPSIANVRRAAAVEAHASTSTKDTLGALGDGRFTKLLAALDAAELTSVIATSTEPLTVFAPTDSAFARAERERSQAFEELAARENLGEILKHHVVSGSVRSGDLKNGSVKTLSGRSIVVDVSSGVKVDGVRVSEADKEAFGGNVVVHVVDEVVFPAFSINAKVQTPQEILAFEGWAPEVINGRVAMLGFVLALFGEITTGESFTQQAAHNFGELTHTMFVWSLASLAPAFSSNEGYEANPFKMAGSKEWEYVFRGCPPWLAVKDRLSPEVEQLNGRAAMVGCASLIVLETLMGHALF</sequence>
<proteinExistence type="predicted"/>
<dbReference type="Gene3D" id="2.30.180.10">
    <property type="entry name" value="FAS1 domain"/>
    <property type="match status" value="1"/>
</dbReference>
<feature type="domain" description="FAS1" evidence="4">
    <location>
        <begin position="39"/>
        <end position="172"/>
    </location>
</feature>
<accession>A0A1Y5IQV4</accession>
<dbReference type="GO" id="GO:0009507">
    <property type="term" value="C:chloroplast"/>
    <property type="evidence" value="ECO:0007669"/>
    <property type="project" value="UniProtKB-SubCell"/>
</dbReference>
<dbReference type="GO" id="GO:0005615">
    <property type="term" value="C:extracellular space"/>
    <property type="evidence" value="ECO:0007669"/>
    <property type="project" value="TreeGrafter"/>
</dbReference>
<dbReference type="PANTHER" id="PTHR10900">
    <property type="entry name" value="PERIOSTIN-RELATED"/>
    <property type="match status" value="1"/>
</dbReference>
<dbReference type="PROSITE" id="PS50213">
    <property type="entry name" value="FAS1"/>
    <property type="match status" value="1"/>
</dbReference>
<dbReference type="FunFam" id="2.30.180.10:FF:000032">
    <property type="entry name" value="Fasciclin domain-containing protein, putative"/>
    <property type="match status" value="1"/>
</dbReference>
<keyword evidence="3" id="KW-0934">Plastid</keyword>
<dbReference type="EMBL" id="KZ155771">
    <property type="protein sequence ID" value="OUS49375.1"/>
    <property type="molecule type" value="Genomic_DNA"/>
</dbReference>
<dbReference type="InterPro" id="IPR000782">
    <property type="entry name" value="FAS1_domain"/>
</dbReference>
<name>A0A1Y5IQV4_OSTTA</name>
<dbReference type="InterPro" id="IPR036378">
    <property type="entry name" value="FAS1_dom_sf"/>
</dbReference>
<evidence type="ECO:0000256" key="1">
    <source>
        <dbReference type="ARBA" id="ARBA00004229"/>
    </source>
</evidence>
<evidence type="ECO:0000256" key="3">
    <source>
        <dbReference type="ARBA" id="ARBA00022640"/>
    </source>
</evidence>
<dbReference type="Gene3D" id="1.10.3460.10">
    <property type="entry name" value="Chlorophyll a/b binding protein domain"/>
    <property type="match status" value="1"/>
</dbReference>